<evidence type="ECO:0000256" key="3">
    <source>
        <dbReference type="SAM" id="Phobius"/>
    </source>
</evidence>
<reference evidence="4" key="1">
    <citation type="submission" date="2021-03" db="EMBL/GenBank/DDBJ databases">
        <authorList>
            <person name="Bekaert M."/>
        </authorList>
    </citation>
    <scope>NUCLEOTIDE SEQUENCE</scope>
</reference>
<keyword evidence="3" id="KW-0812">Transmembrane</keyword>
<evidence type="ECO:0000313" key="5">
    <source>
        <dbReference type="Proteomes" id="UP000683360"/>
    </source>
</evidence>
<feature type="compositionally biased region" description="Polar residues" evidence="2">
    <location>
        <begin position="864"/>
        <end position="919"/>
    </location>
</feature>
<comment type="caution">
    <text evidence="4">The sequence shown here is derived from an EMBL/GenBank/DDBJ whole genome shotgun (WGS) entry which is preliminary data.</text>
</comment>
<dbReference type="SUPFAM" id="SSF47823">
    <property type="entry name" value="lambda integrase-like, N-terminal domain"/>
    <property type="match status" value="1"/>
</dbReference>
<dbReference type="InterPro" id="IPR010998">
    <property type="entry name" value="Integrase_recombinase_N"/>
</dbReference>
<feature type="compositionally biased region" description="Polar residues" evidence="2">
    <location>
        <begin position="682"/>
        <end position="711"/>
    </location>
</feature>
<feature type="transmembrane region" description="Helical" evidence="3">
    <location>
        <begin position="623"/>
        <end position="645"/>
    </location>
</feature>
<feature type="compositionally biased region" description="Polar residues" evidence="2">
    <location>
        <begin position="772"/>
        <end position="800"/>
    </location>
</feature>
<feature type="compositionally biased region" description="Polar residues" evidence="2">
    <location>
        <begin position="972"/>
        <end position="991"/>
    </location>
</feature>
<feature type="compositionally biased region" description="Basic residues" evidence="2">
    <location>
        <begin position="580"/>
        <end position="596"/>
    </location>
</feature>
<feature type="region of interest" description="Disordered" evidence="2">
    <location>
        <begin position="675"/>
        <end position="1080"/>
    </location>
</feature>
<feature type="compositionally biased region" description="Polar residues" evidence="2">
    <location>
        <begin position="564"/>
        <end position="575"/>
    </location>
</feature>
<dbReference type="EMBL" id="CAJPWZ010001142">
    <property type="protein sequence ID" value="CAG2209149.1"/>
    <property type="molecule type" value="Genomic_DNA"/>
</dbReference>
<feature type="region of interest" description="Disordered" evidence="2">
    <location>
        <begin position="510"/>
        <end position="615"/>
    </location>
</feature>
<feature type="compositionally biased region" description="Low complexity" evidence="2">
    <location>
        <begin position="597"/>
        <end position="608"/>
    </location>
</feature>
<dbReference type="Gene3D" id="3.30.420.10">
    <property type="entry name" value="Ribonuclease H-like superfamily/Ribonuclease H"/>
    <property type="match status" value="1"/>
</dbReference>
<feature type="compositionally biased region" description="Basic and acidic residues" evidence="2">
    <location>
        <begin position="514"/>
        <end position="527"/>
    </location>
</feature>
<dbReference type="PANTHER" id="PTHR33050:SF7">
    <property type="entry name" value="RIBONUCLEASE H"/>
    <property type="match status" value="1"/>
</dbReference>
<dbReference type="AlphaFoldDB" id="A0A8S3RWJ4"/>
<feature type="compositionally biased region" description="Polar residues" evidence="2">
    <location>
        <begin position="733"/>
        <end position="761"/>
    </location>
</feature>
<dbReference type="PANTHER" id="PTHR33050">
    <property type="entry name" value="REVERSE TRANSCRIPTASE DOMAIN-CONTAINING PROTEIN"/>
    <property type="match status" value="1"/>
</dbReference>
<name>A0A8S3RWJ4_MYTED</name>
<keyword evidence="3" id="KW-1133">Transmembrane helix</keyword>
<sequence>MTRHLHMMINTRIYWDSFIHLNDDILQELRFWYFQCEKLHFKCITPMFRLPERIIYSDASEYAGAGFTVGDNHIVHFMWDKEDRIKSSTWRELKAVKNILESLQLMLCGKLIKLYTDNQNVVKIVQKGSMKLDLQVIALDIFHICLNNNIVLEVEWIPRNENTCADALSKIFDFDDWGVSQNIFNFFNSLWGPFTCDTFADDRNKKLAVFFSKFFTPGTSGVDAFAYDWSKFNNWVVPPVNLITRAINHMQMCKAKGVLVVPKWKSAIFWPRIVDRFTDTYKKFVKDFREYKNPKNFFVAGSHDNSIFAKQPFNSHVLSQWKQFEDYANNPRLASVIEVLPSIIESSKAKSTNNKYRIYFEKFRKWCVLFGLQYSPATSTTISLYIGGLIQQGISVSVLEANYYSIKWHHDKNFKDNPCSDEFLSLIVEGGKRILSKPINKKEPVTPEILQMIISKYGIENDLSSLRICVLCLLGFSGFLRYSELAAIKAKHITFFVSYMSILLEKNNPTNEASQKEPKENIKPENNKKKHTKIHKKPKLKKSDKVKSSASPEKPTKKIKPESNDNSTDTQTEPTANIKPKGKGKKHMQRVKKPKHTTTGDGTEINTTPGSTVSADEEKNADVAAIVAVVLVLLLLIGVAVFWLVRSRTGGKKADENESNGKSDGINPEAEVLIQKDDQDDTNNIQESRQTSRVSTNASLNRASAGPNTMHSGLMKDPQSVKNFQESKRTSRESMNSSLNRASVGPKSTHSGLIDNPQSVKHFQESRRTSRESMNSSLNRASAGPNTTPSGSVNKPQSVKNLHDSRQTSRESMNSALNRASVGPNTIPSGSVNNPQSVQNIQESRRTSRESINASLIRARAGPNTMQSGSVNNPQSVQNFQDSRQTSRESVNASLNRASAVQSGSVNNPQSVQNFQESTPMPRDSINRASSGGPYTIQSGSVNNPQSVQNFQESRPMSRDSLNRASAGGPYTMQSGSVNNPQSAQNFQESRPISRDSLHRASAGGPYTMQSGSVNNPQSVQNFQESRRTSRDSVNASLNRASAGPYAMQSGSVNNPQSVQNFQESRRSSGGTMDSSWNNKHVYRDSTGQYIIHPGFVNNPQSVEVSHSTRPFPSTVTTTKQNHYSLQDGDSMSLIPQEHKSSPVHLVDQLKARKISYYSSE</sequence>
<proteinExistence type="predicted"/>
<evidence type="ECO:0000313" key="4">
    <source>
        <dbReference type="EMBL" id="CAG2209149.1"/>
    </source>
</evidence>
<organism evidence="4 5">
    <name type="scientific">Mytilus edulis</name>
    <name type="common">Blue mussel</name>
    <dbReference type="NCBI Taxonomy" id="6550"/>
    <lineage>
        <taxon>Eukaryota</taxon>
        <taxon>Metazoa</taxon>
        <taxon>Spiralia</taxon>
        <taxon>Lophotrochozoa</taxon>
        <taxon>Mollusca</taxon>
        <taxon>Bivalvia</taxon>
        <taxon>Autobranchia</taxon>
        <taxon>Pteriomorphia</taxon>
        <taxon>Mytilida</taxon>
        <taxon>Mytiloidea</taxon>
        <taxon>Mytilidae</taxon>
        <taxon>Mytilinae</taxon>
        <taxon>Mytilus</taxon>
    </lineage>
</organism>
<dbReference type="InterPro" id="IPR036397">
    <property type="entry name" value="RNaseH_sf"/>
</dbReference>
<keyword evidence="5" id="KW-1185">Reference proteome</keyword>
<dbReference type="Gene3D" id="1.10.150.130">
    <property type="match status" value="1"/>
</dbReference>
<dbReference type="GO" id="GO:0003677">
    <property type="term" value="F:DNA binding"/>
    <property type="evidence" value="ECO:0007669"/>
    <property type="project" value="UniProtKB-KW"/>
</dbReference>
<protein>
    <recommendedName>
        <fullName evidence="6">RNase H type-1 domain-containing protein</fullName>
    </recommendedName>
</protein>
<feature type="compositionally biased region" description="Polar residues" evidence="2">
    <location>
        <begin position="810"/>
        <end position="842"/>
    </location>
</feature>
<dbReference type="InterPro" id="IPR052055">
    <property type="entry name" value="Hepadnavirus_pol/RT"/>
</dbReference>
<dbReference type="SUPFAM" id="SSF53098">
    <property type="entry name" value="Ribonuclease H-like"/>
    <property type="match status" value="1"/>
</dbReference>
<evidence type="ECO:0000256" key="1">
    <source>
        <dbReference type="ARBA" id="ARBA00023125"/>
    </source>
</evidence>
<keyword evidence="3" id="KW-0472">Membrane</keyword>
<dbReference type="Proteomes" id="UP000683360">
    <property type="component" value="Unassembled WGS sequence"/>
</dbReference>
<dbReference type="CDD" id="cd09275">
    <property type="entry name" value="RNase_HI_RT_DIRS1"/>
    <property type="match status" value="1"/>
</dbReference>
<keyword evidence="1" id="KW-0238">DNA-binding</keyword>
<feature type="compositionally biased region" description="Polar residues" evidence="2">
    <location>
        <begin position="1049"/>
        <end position="1079"/>
    </location>
</feature>
<gene>
    <name evidence="4" type="ORF">MEDL_23337</name>
</gene>
<feature type="compositionally biased region" description="Basic residues" evidence="2">
    <location>
        <begin position="528"/>
        <end position="540"/>
    </location>
</feature>
<evidence type="ECO:0008006" key="6">
    <source>
        <dbReference type="Google" id="ProtNLM"/>
    </source>
</evidence>
<feature type="compositionally biased region" description="Basic and acidic residues" evidence="2">
    <location>
        <begin position="554"/>
        <end position="563"/>
    </location>
</feature>
<dbReference type="OrthoDB" id="10436221at2759"/>
<feature type="compositionally biased region" description="Basic and acidic residues" evidence="2">
    <location>
        <begin position="762"/>
        <end position="771"/>
    </location>
</feature>
<feature type="compositionally biased region" description="Polar residues" evidence="2">
    <location>
        <begin position="936"/>
        <end position="955"/>
    </location>
</feature>
<dbReference type="InterPro" id="IPR012337">
    <property type="entry name" value="RNaseH-like_sf"/>
</dbReference>
<evidence type="ECO:0000256" key="2">
    <source>
        <dbReference type="SAM" id="MobiDB-lite"/>
    </source>
</evidence>
<feature type="compositionally biased region" description="Polar residues" evidence="2">
    <location>
        <begin position="1008"/>
        <end position="1024"/>
    </location>
</feature>
<accession>A0A8S3RWJ4</accession>